<proteinExistence type="predicted"/>
<name>A0ABS3T3W1_9FLAO</name>
<evidence type="ECO:0000313" key="2">
    <source>
        <dbReference type="EMBL" id="MBO3117436.1"/>
    </source>
</evidence>
<gene>
    <name evidence="2" type="ORF">J4050_11800</name>
</gene>
<dbReference type="EMBL" id="JAGEVF010000009">
    <property type="protein sequence ID" value="MBO3117436.1"/>
    <property type="molecule type" value="Genomic_DNA"/>
</dbReference>
<keyword evidence="1" id="KW-0732">Signal</keyword>
<sequence>MKNYNNHIALCLMAIVLCFTQMAAQEYGNALNTFVKFGSNSSIAANYEIQVAKDITLAPTARIWFSGENTFAVGGRGDFYFDRLLGLAEPWDIWAGADAGAVVSGDSNKDDFSLNLHAGVEYKFSNSFGIIFEFGGGNTSSGGIGLAFHL</sequence>
<protein>
    <recommendedName>
        <fullName evidence="4">Outer membrane protein beta-barrel domain-containing protein</fullName>
    </recommendedName>
</protein>
<evidence type="ECO:0000256" key="1">
    <source>
        <dbReference type="SAM" id="SignalP"/>
    </source>
</evidence>
<reference evidence="2 3" key="1">
    <citation type="submission" date="2021-03" db="EMBL/GenBank/DDBJ databases">
        <title>Winogradskyella sp. nov., isolated from costal sediment.</title>
        <authorList>
            <person name="Gao C."/>
        </authorList>
    </citation>
    <scope>NUCLEOTIDE SEQUENCE [LARGE SCALE GENOMIC DNA]</scope>
    <source>
        <strain evidence="2 3">DF17</strain>
    </source>
</reference>
<accession>A0ABS3T3W1</accession>
<dbReference type="Proteomes" id="UP000676776">
    <property type="component" value="Unassembled WGS sequence"/>
</dbReference>
<evidence type="ECO:0000313" key="3">
    <source>
        <dbReference type="Proteomes" id="UP000676776"/>
    </source>
</evidence>
<keyword evidence="3" id="KW-1185">Reference proteome</keyword>
<comment type="caution">
    <text evidence="2">The sequence shown here is derived from an EMBL/GenBank/DDBJ whole genome shotgun (WGS) entry which is preliminary data.</text>
</comment>
<evidence type="ECO:0008006" key="4">
    <source>
        <dbReference type="Google" id="ProtNLM"/>
    </source>
</evidence>
<feature type="chain" id="PRO_5046309240" description="Outer membrane protein beta-barrel domain-containing protein" evidence="1">
    <location>
        <begin position="24"/>
        <end position="150"/>
    </location>
</feature>
<organism evidence="2 3">
    <name type="scientific">Winogradskyella pelagia</name>
    <dbReference type="NCBI Taxonomy" id="2819984"/>
    <lineage>
        <taxon>Bacteria</taxon>
        <taxon>Pseudomonadati</taxon>
        <taxon>Bacteroidota</taxon>
        <taxon>Flavobacteriia</taxon>
        <taxon>Flavobacteriales</taxon>
        <taxon>Flavobacteriaceae</taxon>
        <taxon>Winogradskyella</taxon>
    </lineage>
</organism>
<feature type="signal peptide" evidence="1">
    <location>
        <begin position="1"/>
        <end position="23"/>
    </location>
</feature>
<dbReference type="RefSeq" id="WP_208154789.1">
    <property type="nucleotide sequence ID" value="NZ_JAGEVF010000009.1"/>
</dbReference>